<name>A0A2P2QLQ7_RHIMU</name>
<sequence>MPLSLASISHVLEAILGESLALRV</sequence>
<dbReference type="EMBL" id="GGEC01087430">
    <property type="protein sequence ID" value="MBX67914.1"/>
    <property type="molecule type" value="Transcribed_RNA"/>
</dbReference>
<reference evidence="1" key="1">
    <citation type="submission" date="2018-02" db="EMBL/GenBank/DDBJ databases">
        <title>Rhizophora mucronata_Transcriptome.</title>
        <authorList>
            <person name="Meera S.P."/>
            <person name="Sreeshan A."/>
            <person name="Augustine A."/>
        </authorList>
    </citation>
    <scope>NUCLEOTIDE SEQUENCE</scope>
    <source>
        <tissue evidence="1">Leaf</tissue>
    </source>
</reference>
<evidence type="ECO:0000313" key="1">
    <source>
        <dbReference type="EMBL" id="MBX67914.1"/>
    </source>
</evidence>
<protein>
    <submittedName>
        <fullName evidence="1">Uncharacterized protein</fullName>
    </submittedName>
</protein>
<accession>A0A2P2QLQ7</accession>
<dbReference type="AlphaFoldDB" id="A0A2P2QLQ7"/>
<organism evidence="1">
    <name type="scientific">Rhizophora mucronata</name>
    <name type="common">Asiatic mangrove</name>
    <dbReference type="NCBI Taxonomy" id="61149"/>
    <lineage>
        <taxon>Eukaryota</taxon>
        <taxon>Viridiplantae</taxon>
        <taxon>Streptophyta</taxon>
        <taxon>Embryophyta</taxon>
        <taxon>Tracheophyta</taxon>
        <taxon>Spermatophyta</taxon>
        <taxon>Magnoliopsida</taxon>
        <taxon>eudicotyledons</taxon>
        <taxon>Gunneridae</taxon>
        <taxon>Pentapetalae</taxon>
        <taxon>rosids</taxon>
        <taxon>fabids</taxon>
        <taxon>Malpighiales</taxon>
        <taxon>Rhizophoraceae</taxon>
        <taxon>Rhizophora</taxon>
    </lineage>
</organism>
<proteinExistence type="predicted"/>